<evidence type="ECO:0000256" key="1">
    <source>
        <dbReference type="SAM" id="SignalP"/>
    </source>
</evidence>
<keyword evidence="3" id="KW-1185">Reference proteome</keyword>
<feature type="signal peptide" evidence="1">
    <location>
        <begin position="1"/>
        <end position="23"/>
    </location>
</feature>
<keyword evidence="1" id="KW-0732">Signal</keyword>
<gene>
    <name evidence="2" type="ORF">V5799_006516</name>
</gene>
<comment type="caution">
    <text evidence="2">The sequence shown here is derived from an EMBL/GenBank/DDBJ whole genome shotgun (WGS) entry which is preliminary data.</text>
</comment>
<organism evidence="2 3">
    <name type="scientific">Amblyomma americanum</name>
    <name type="common">Lone star tick</name>
    <dbReference type="NCBI Taxonomy" id="6943"/>
    <lineage>
        <taxon>Eukaryota</taxon>
        <taxon>Metazoa</taxon>
        <taxon>Ecdysozoa</taxon>
        <taxon>Arthropoda</taxon>
        <taxon>Chelicerata</taxon>
        <taxon>Arachnida</taxon>
        <taxon>Acari</taxon>
        <taxon>Parasitiformes</taxon>
        <taxon>Ixodida</taxon>
        <taxon>Ixodoidea</taxon>
        <taxon>Ixodidae</taxon>
        <taxon>Amblyomminae</taxon>
        <taxon>Amblyomma</taxon>
    </lineage>
</organism>
<sequence>MNTMAISLVLAFLASTQLCFVSGGTTTQIDCIEASIPDIYGIGECLKGDMYLCSGDKNLTTGLRALINCSAQGVMKNLTPRNALVVAQKLAAVAVRKVPILRFFLGWFIPQEFDSSINQASSICQGAINIGFPGSIGKCLKNTLMTCNNGSVVDVPFLQSLSSAGECVFFYLLTTAPLTVFMNIACDISNSAATVFGPRNGITSLLSMTCFMK</sequence>
<dbReference type="AlphaFoldDB" id="A0AAQ4DW58"/>
<name>A0AAQ4DW58_AMBAM</name>
<evidence type="ECO:0000313" key="2">
    <source>
        <dbReference type="EMBL" id="KAK8766698.1"/>
    </source>
</evidence>
<reference evidence="2 3" key="1">
    <citation type="journal article" date="2023" name="Arcadia Sci">
        <title>De novo assembly of a long-read Amblyomma americanum tick genome.</title>
        <authorList>
            <person name="Chou S."/>
            <person name="Poskanzer K.E."/>
            <person name="Rollins M."/>
            <person name="Thuy-Boun P.S."/>
        </authorList>
    </citation>
    <scope>NUCLEOTIDE SEQUENCE [LARGE SCALE GENOMIC DNA]</scope>
    <source>
        <strain evidence="2">F_SG_1</strain>
        <tissue evidence="2">Salivary glands</tissue>
    </source>
</reference>
<dbReference type="EMBL" id="JARKHS020026087">
    <property type="protein sequence ID" value="KAK8766698.1"/>
    <property type="molecule type" value="Genomic_DNA"/>
</dbReference>
<protein>
    <recommendedName>
        <fullName evidence="4">Secreted protein</fullName>
    </recommendedName>
</protein>
<dbReference type="Proteomes" id="UP001321473">
    <property type="component" value="Unassembled WGS sequence"/>
</dbReference>
<proteinExistence type="predicted"/>
<evidence type="ECO:0008006" key="4">
    <source>
        <dbReference type="Google" id="ProtNLM"/>
    </source>
</evidence>
<feature type="chain" id="PRO_5042820281" description="Secreted protein" evidence="1">
    <location>
        <begin position="24"/>
        <end position="213"/>
    </location>
</feature>
<evidence type="ECO:0000313" key="3">
    <source>
        <dbReference type="Proteomes" id="UP001321473"/>
    </source>
</evidence>
<accession>A0AAQ4DW58</accession>